<gene>
    <name evidence="1" type="ORF">DPEC_G00202740</name>
</gene>
<keyword evidence="2" id="KW-1185">Reference proteome</keyword>
<accession>A0ACC2G9I1</accession>
<protein>
    <submittedName>
        <fullName evidence="1">Uncharacterized protein</fullName>
    </submittedName>
</protein>
<proteinExistence type="predicted"/>
<reference evidence="1" key="1">
    <citation type="submission" date="2021-05" db="EMBL/GenBank/DDBJ databases">
        <authorList>
            <person name="Pan Q."/>
            <person name="Jouanno E."/>
            <person name="Zahm M."/>
            <person name="Klopp C."/>
            <person name="Cabau C."/>
            <person name="Louis A."/>
            <person name="Berthelot C."/>
            <person name="Parey E."/>
            <person name="Roest Crollius H."/>
            <person name="Montfort J."/>
            <person name="Robinson-Rechavi M."/>
            <person name="Bouchez O."/>
            <person name="Lampietro C."/>
            <person name="Lopez Roques C."/>
            <person name="Donnadieu C."/>
            <person name="Postlethwait J."/>
            <person name="Bobe J."/>
            <person name="Dillon D."/>
            <person name="Chandos A."/>
            <person name="von Hippel F."/>
            <person name="Guiguen Y."/>
        </authorList>
    </citation>
    <scope>NUCLEOTIDE SEQUENCE</scope>
    <source>
        <strain evidence="1">YG-Jan2019</strain>
    </source>
</reference>
<comment type="caution">
    <text evidence="1">The sequence shown here is derived from an EMBL/GenBank/DDBJ whole genome shotgun (WGS) entry which is preliminary data.</text>
</comment>
<sequence length="151" mass="16500">MDMCRWKKSTSPCSGLGLASSNDDPGIFCCDASLPSATRGILPEMSELLPSLSQHLRPSLALAPLRPPRLFSYPGPDPLFSGASRPVNLCHPTSRPPFIFFCPSVTTSPPTDPDGQREPSSLSPRLLKCGRQPGSHYGSRRIQSYRHLRPE</sequence>
<organism evidence="1 2">
    <name type="scientific">Dallia pectoralis</name>
    <name type="common">Alaska blackfish</name>
    <dbReference type="NCBI Taxonomy" id="75939"/>
    <lineage>
        <taxon>Eukaryota</taxon>
        <taxon>Metazoa</taxon>
        <taxon>Chordata</taxon>
        <taxon>Craniata</taxon>
        <taxon>Vertebrata</taxon>
        <taxon>Euteleostomi</taxon>
        <taxon>Actinopterygii</taxon>
        <taxon>Neopterygii</taxon>
        <taxon>Teleostei</taxon>
        <taxon>Protacanthopterygii</taxon>
        <taxon>Esociformes</taxon>
        <taxon>Umbridae</taxon>
        <taxon>Dallia</taxon>
    </lineage>
</organism>
<dbReference type="EMBL" id="CM055743">
    <property type="protein sequence ID" value="KAJ8000236.1"/>
    <property type="molecule type" value="Genomic_DNA"/>
</dbReference>
<dbReference type="Proteomes" id="UP001157502">
    <property type="component" value="Chromosome 16"/>
</dbReference>
<evidence type="ECO:0000313" key="2">
    <source>
        <dbReference type="Proteomes" id="UP001157502"/>
    </source>
</evidence>
<name>A0ACC2G9I1_DALPE</name>
<evidence type="ECO:0000313" key="1">
    <source>
        <dbReference type="EMBL" id="KAJ8000236.1"/>
    </source>
</evidence>